<comment type="caution">
    <text evidence="2">The sequence shown here is derived from an EMBL/GenBank/DDBJ whole genome shotgun (WGS) entry which is preliminary data.</text>
</comment>
<evidence type="ECO:0000313" key="2">
    <source>
        <dbReference type="EMBL" id="CAJ0569406.1"/>
    </source>
</evidence>
<evidence type="ECO:0000256" key="1">
    <source>
        <dbReference type="SAM" id="Phobius"/>
    </source>
</evidence>
<feature type="non-terminal residue" evidence="2">
    <location>
        <position position="111"/>
    </location>
</feature>
<reference evidence="2" key="1">
    <citation type="submission" date="2023-06" db="EMBL/GenBank/DDBJ databases">
        <authorList>
            <person name="Delattre M."/>
        </authorList>
    </citation>
    <scope>NUCLEOTIDE SEQUENCE</scope>
    <source>
        <strain evidence="2">AF72</strain>
    </source>
</reference>
<keyword evidence="1" id="KW-0472">Membrane</keyword>
<proteinExistence type="predicted"/>
<evidence type="ECO:0000313" key="3">
    <source>
        <dbReference type="Proteomes" id="UP001177023"/>
    </source>
</evidence>
<accession>A0AA36CJY2</accession>
<dbReference type="EMBL" id="CATQJA010002025">
    <property type="protein sequence ID" value="CAJ0569406.1"/>
    <property type="molecule type" value="Genomic_DNA"/>
</dbReference>
<keyword evidence="3" id="KW-1185">Reference proteome</keyword>
<name>A0AA36CJY2_9BILA</name>
<keyword evidence="1" id="KW-1133">Transmembrane helix</keyword>
<protein>
    <submittedName>
        <fullName evidence="2">Uncharacterized protein</fullName>
    </submittedName>
</protein>
<feature type="transmembrane region" description="Helical" evidence="1">
    <location>
        <begin position="87"/>
        <end position="106"/>
    </location>
</feature>
<gene>
    <name evidence="2" type="ORF">MSPICULIGERA_LOCUS7887</name>
</gene>
<dbReference type="AlphaFoldDB" id="A0AA36CJY2"/>
<dbReference type="Proteomes" id="UP001177023">
    <property type="component" value="Unassembled WGS sequence"/>
</dbReference>
<keyword evidence="1" id="KW-0812">Transmembrane</keyword>
<sequence>MPRPATTFSALAAGHHIQRLLFEAEGPEAARENFKDTSGWTSIWKMSMTDGNDRWPSMKWRVVRAREVVPDHAPLITTSPENPSQRLPYLIVAMSMMMVLVSWILYRTLAS</sequence>
<organism evidence="2 3">
    <name type="scientific">Mesorhabditis spiculigera</name>
    <dbReference type="NCBI Taxonomy" id="96644"/>
    <lineage>
        <taxon>Eukaryota</taxon>
        <taxon>Metazoa</taxon>
        <taxon>Ecdysozoa</taxon>
        <taxon>Nematoda</taxon>
        <taxon>Chromadorea</taxon>
        <taxon>Rhabditida</taxon>
        <taxon>Rhabditina</taxon>
        <taxon>Rhabditomorpha</taxon>
        <taxon>Rhabditoidea</taxon>
        <taxon>Rhabditidae</taxon>
        <taxon>Mesorhabditinae</taxon>
        <taxon>Mesorhabditis</taxon>
    </lineage>
</organism>